<comment type="subcellular location">
    <subcellularLocation>
        <location evidence="1">Cell membrane</location>
        <topology evidence="1">Multi-pass membrane protein</topology>
    </subcellularLocation>
</comment>
<evidence type="ECO:0000256" key="5">
    <source>
        <dbReference type="ARBA" id="ARBA00022692"/>
    </source>
</evidence>
<evidence type="ECO:0000256" key="4">
    <source>
        <dbReference type="ARBA" id="ARBA00022475"/>
    </source>
</evidence>
<keyword evidence="4" id="KW-1003">Cell membrane</keyword>
<feature type="transmembrane region" description="Helical" evidence="8">
    <location>
        <begin position="106"/>
        <end position="129"/>
    </location>
</feature>
<dbReference type="CDD" id="cd06550">
    <property type="entry name" value="TM_ABC_iron-siderophores_like"/>
    <property type="match status" value="1"/>
</dbReference>
<evidence type="ECO:0000256" key="6">
    <source>
        <dbReference type="ARBA" id="ARBA00022989"/>
    </source>
</evidence>
<feature type="transmembrane region" description="Helical" evidence="8">
    <location>
        <begin position="175"/>
        <end position="197"/>
    </location>
</feature>
<feature type="transmembrane region" description="Helical" evidence="8">
    <location>
        <begin position="141"/>
        <end position="163"/>
    </location>
</feature>
<dbReference type="InterPro" id="IPR000522">
    <property type="entry name" value="ABC_transptr_permease_BtuC"/>
</dbReference>
<keyword evidence="6 8" id="KW-1133">Transmembrane helix</keyword>
<keyword evidence="5 8" id="KW-0812">Transmembrane</keyword>
<dbReference type="PANTHER" id="PTHR30472">
    <property type="entry name" value="FERRIC ENTEROBACTIN TRANSPORT SYSTEM PERMEASE PROTEIN"/>
    <property type="match status" value="1"/>
</dbReference>
<feature type="transmembrane region" description="Helical" evidence="8">
    <location>
        <begin position="265"/>
        <end position="295"/>
    </location>
</feature>
<organism evidence="9 10">
    <name type="scientific">Nocardioides dubius</name>
    <dbReference type="NCBI Taxonomy" id="317019"/>
    <lineage>
        <taxon>Bacteria</taxon>
        <taxon>Bacillati</taxon>
        <taxon>Actinomycetota</taxon>
        <taxon>Actinomycetes</taxon>
        <taxon>Propionibacteriales</taxon>
        <taxon>Nocardioidaceae</taxon>
        <taxon>Nocardioides</taxon>
    </lineage>
</organism>
<evidence type="ECO:0000256" key="3">
    <source>
        <dbReference type="ARBA" id="ARBA00022448"/>
    </source>
</evidence>
<evidence type="ECO:0000256" key="1">
    <source>
        <dbReference type="ARBA" id="ARBA00004651"/>
    </source>
</evidence>
<reference evidence="9 10" key="1">
    <citation type="journal article" date="2019" name="Int. J. Syst. Evol. Microbiol.">
        <title>The Global Catalogue of Microorganisms (GCM) 10K type strain sequencing project: providing services to taxonomists for standard genome sequencing and annotation.</title>
        <authorList>
            <consortium name="The Broad Institute Genomics Platform"/>
            <consortium name="The Broad Institute Genome Sequencing Center for Infectious Disease"/>
            <person name="Wu L."/>
            <person name="Ma J."/>
        </authorList>
    </citation>
    <scope>NUCLEOTIDE SEQUENCE [LARGE SCALE GENOMIC DNA]</scope>
    <source>
        <strain evidence="9 10">JCM 13008</strain>
    </source>
</reference>
<dbReference type="SUPFAM" id="SSF81345">
    <property type="entry name" value="ABC transporter involved in vitamin B12 uptake, BtuC"/>
    <property type="match status" value="1"/>
</dbReference>
<evidence type="ECO:0000256" key="2">
    <source>
        <dbReference type="ARBA" id="ARBA00007935"/>
    </source>
</evidence>
<dbReference type="Pfam" id="PF01032">
    <property type="entry name" value="FecCD"/>
    <property type="match status" value="1"/>
</dbReference>
<dbReference type="Gene3D" id="1.10.3470.10">
    <property type="entry name" value="ABC transporter involved in vitamin B12 uptake, BtuC"/>
    <property type="match status" value="1"/>
</dbReference>
<dbReference type="EMBL" id="BAAALG010000002">
    <property type="protein sequence ID" value="GAA1094308.1"/>
    <property type="molecule type" value="Genomic_DNA"/>
</dbReference>
<comment type="caution">
    <text evidence="9">The sequence shown here is derived from an EMBL/GenBank/DDBJ whole genome shotgun (WGS) entry which is preliminary data.</text>
</comment>
<evidence type="ECO:0000256" key="7">
    <source>
        <dbReference type="ARBA" id="ARBA00023136"/>
    </source>
</evidence>
<protein>
    <submittedName>
        <fullName evidence="9">Iron chelate uptake ABC transporter family permease subunit</fullName>
    </submittedName>
</protein>
<dbReference type="InterPro" id="IPR037294">
    <property type="entry name" value="ABC_BtuC-like"/>
</dbReference>
<evidence type="ECO:0000256" key="8">
    <source>
        <dbReference type="SAM" id="Phobius"/>
    </source>
</evidence>
<keyword evidence="7 8" id="KW-0472">Membrane</keyword>
<accession>A0ABN1TP02</accession>
<dbReference type="RefSeq" id="WP_343991520.1">
    <property type="nucleotide sequence ID" value="NZ_BAAALG010000002.1"/>
</dbReference>
<gene>
    <name evidence="9" type="ORF">GCM10009668_07580</name>
</gene>
<sequence>MTAAGRRLPYATLFLLALLGLGLSAAVALGIGSVDVPVPRVLAVVARRCGLGDAPFGGAPVSLLEDQLVWQLRLPRVLGAAAVGAVLAVCGAVLQSLTRNDLADPYLLGVSSGASVGAVAVIVFGSGWLASLTAGTSLAGVSALALAAFVGALAALAAVLVIASGRTGTLAPARTVLAGVAVSYLCTAWTSVAVLSAGDDGAARRVLTWTLGSMAGVRWESAALLAGCALGSVVLFSCFADRLDGFTFGELSARSLGVDVTATRWMLMVATALVTAVAVAVTGAIGFVGLVVPHLVRPLVGHGHRRLLPTCALAGAILLLWADTAARSVLPSSELPIGAITALVGVPVLVILMMRRTT</sequence>
<feature type="transmembrane region" description="Helical" evidence="8">
    <location>
        <begin position="335"/>
        <end position="354"/>
    </location>
</feature>
<dbReference type="PANTHER" id="PTHR30472:SF67">
    <property type="entry name" value="PERMEASE OF ABC TRANSPORTER-RELATED"/>
    <property type="match status" value="1"/>
</dbReference>
<evidence type="ECO:0000313" key="9">
    <source>
        <dbReference type="EMBL" id="GAA1094308.1"/>
    </source>
</evidence>
<dbReference type="Proteomes" id="UP001501581">
    <property type="component" value="Unassembled WGS sequence"/>
</dbReference>
<evidence type="ECO:0000313" key="10">
    <source>
        <dbReference type="Proteomes" id="UP001501581"/>
    </source>
</evidence>
<name>A0ABN1TP02_9ACTN</name>
<feature type="transmembrane region" description="Helical" evidence="8">
    <location>
        <begin position="77"/>
        <end position="94"/>
    </location>
</feature>
<proteinExistence type="inferred from homology"/>
<keyword evidence="10" id="KW-1185">Reference proteome</keyword>
<keyword evidence="3" id="KW-0813">Transport</keyword>
<comment type="similarity">
    <text evidence="2">Belongs to the binding-protein-dependent transport system permease family. FecCD subfamily.</text>
</comment>